<dbReference type="EMBL" id="BOQE01000001">
    <property type="protein sequence ID" value="GIM47417.1"/>
    <property type="molecule type" value="Genomic_DNA"/>
</dbReference>
<dbReference type="GO" id="GO:0046872">
    <property type="term" value="F:metal ion binding"/>
    <property type="evidence" value="ECO:0007669"/>
    <property type="project" value="UniProtKB-KW"/>
</dbReference>
<feature type="chain" id="PRO_5043450288" description="Cytochrome c domain-containing protein" evidence="8">
    <location>
        <begin position="23"/>
        <end position="135"/>
    </location>
</feature>
<evidence type="ECO:0000256" key="1">
    <source>
        <dbReference type="ARBA" id="ARBA00022448"/>
    </source>
</evidence>
<keyword evidence="5 6" id="KW-0408">Iron</keyword>
<evidence type="ECO:0000256" key="4">
    <source>
        <dbReference type="ARBA" id="ARBA00022982"/>
    </source>
</evidence>
<evidence type="ECO:0000256" key="5">
    <source>
        <dbReference type="ARBA" id="ARBA00023004"/>
    </source>
</evidence>
<keyword evidence="4" id="KW-0249">Electron transport</keyword>
<keyword evidence="2 6" id="KW-0349">Heme</keyword>
<accession>A0AAV4LHX2</accession>
<dbReference type="PROSITE" id="PS51007">
    <property type="entry name" value="CYTC"/>
    <property type="match status" value="1"/>
</dbReference>
<dbReference type="PANTHER" id="PTHR37823:SF4">
    <property type="entry name" value="MENAQUINOL-CYTOCHROME C REDUCTASE CYTOCHROME B_C SUBUNIT"/>
    <property type="match status" value="1"/>
</dbReference>
<dbReference type="Proteomes" id="UP001057291">
    <property type="component" value="Unassembled WGS sequence"/>
</dbReference>
<keyword evidence="8" id="KW-0732">Signal</keyword>
<dbReference type="AlphaFoldDB" id="A0AAV4LHX2"/>
<evidence type="ECO:0000259" key="9">
    <source>
        <dbReference type="PROSITE" id="PS51007"/>
    </source>
</evidence>
<sequence>MNRNVKALLVAGIPFLIGLAFAAGVITTGIKNQKAVQTNDGKKDAVSDTKSTNSGGANDDAKNIVMTTCAGCHGSDLKGQVGPSLYEAAKKYKPEEIEKILIDGKRGDKGQMPAGLVKGKEKEVASFIASLKDQK</sequence>
<evidence type="ECO:0000256" key="7">
    <source>
        <dbReference type="SAM" id="MobiDB-lite"/>
    </source>
</evidence>
<evidence type="ECO:0000256" key="8">
    <source>
        <dbReference type="SAM" id="SignalP"/>
    </source>
</evidence>
<dbReference type="InterPro" id="IPR051811">
    <property type="entry name" value="Cytochrome_c550/c551-like"/>
</dbReference>
<dbReference type="Pfam" id="PF13442">
    <property type="entry name" value="Cytochrome_CBB3"/>
    <property type="match status" value="1"/>
</dbReference>
<keyword evidence="1" id="KW-0813">Transport</keyword>
<gene>
    <name evidence="10" type="ORF">DNHGIG_29660</name>
</gene>
<organism evidence="10 11">
    <name type="scientific">Collibacillus ludicampi</name>
    <dbReference type="NCBI Taxonomy" id="2771369"/>
    <lineage>
        <taxon>Bacteria</taxon>
        <taxon>Bacillati</taxon>
        <taxon>Bacillota</taxon>
        <taxon>Bacilli</taxon>
        <taxon>Bacillales</taxon>
        <taxon>Alicyclobacillaceae</taxon>
        <taxon>Collibacillus</taxon>
    </lineage>
</organism>
<name>A0AAV4LHX2_9BACL</name>
<evidence type="ECO:0000313" key="10">
    <source>
        <dbReference type="EMBL" id="GIM47417.1"/>
    </source>
</evidence>
<dbReference type="PANTHER" id="PTHR37823">
    <property type="entry name" value="CYTOCHROME C-553-LIKE"/>
    <property type="match status" value="1"/>
</dbReference>
<feature type="region of interest" description="Disordered" evidence="7">
    <location>
        <begin position="34"/>
        <end position="59"/>
    </location>
</feature>
<dbReference type="GO" id="GO:0020037">
    <property type="term" value="F:heme binding"/>
    <property type="evidence" value="ECO:0007669"/>
    <property type="project" value="InterPro"/>
</dbReference>
<comment type="caution">
    <text evidence="10">The sequence shown here is derived from an EMBL/GenBank/DDBJ whole genome shotgun (WGS) entry which is preliminary data.</text>
</comment>
<dbReference type="SUPFAM" id="SSF46626">
    <property type="entry name" value="Cytochrome c"/>
    <property type="match status" value="1"/>
</dbReference>
<dbReference type="Gene3D" id="1.10.760.10">
    <property type="entry name" value="Cytochrome c-like domain"/>
    <property type="match status" value="1"/>
</dbReference>
<keyword evidence="11" id="KW-1185">Reference proteome</keyword>
<dbReference type="InterPro" id="IPR036909">
    <property type="entry name" value="Cyt_c-like_dom_sf"/>
</dbReference>
<feature type="domain" description="Cytochrome c" evidence="9">
    <location>
        <begin position="56"/>
        <end position="135"/>
    </location>
</feature>
<dbReference type="RefSeq" id="WP_282200394.1">
    <property type="nucleotide sequence ID" value="NZ_BOQE01000001.1"/>
</dbReference>
<proteinExistence type="predicted"/>
<dbReference type="GO" id="GO:0009055">
    <property type="term" value="F:electron transfer activity"/>
    <property type="evidence" value="ECO:0007669"/>
    <property type="project" value="InterPro"/>
</dbReference>
<evidence type="ECO:0000256" key="2">
    <source>
        <dbReference type="ARBA" id="ARBA00022617"/>
    </source>
</evidence>
<dbReference type="InterPro" id="IPR009056">
    <property type="entry name" value="Cyt_c-like_dom"/>
</dbReference>
<reference evidence="10" key="1">
    <citation type="journal article" date="2023" name="Int. J. Syst. Evol. Microbiol.">
        <title>Collibacillus ludicampi gen. nov., sp. nov., a new soil bacterium of the family Alicyclobacillaceae.</title>
        <authorList>
            <person name="Jojima T."/>
            <person name="Ioku Y."/>
            <person name="Fukuta Y."/>
            <person name="Shirasaka N."/>
            <person name="Matsumura Y."/>
            <person name="Mori M."/>
        </authorList>
    </citation>
    <scope>NUCLEOTIDE SEQUENCE</scope>
    <source>
        <strain evidence="10">TP075</strain>
    </source>
</reference>
<evidence type="ECO:0000313" key="11">
    <source>
        <dbReference type="Proteomes" id="UP001057291"/>
    </source>
</evidence>
<feature type="signal peptide" evidence="8">
    <location>
        <begin position="1"/>
        <end position="22"/>
    </location>
</feature>
<keyword evidence="3 6" id="KW-0479">Metal-binding</keyword>
<evidence type="ECO:0000256" key="6">
    <source>
        <dbReference type="PROSITE-ProRule" id="PRU00433"/>
    </source>
</evidence>
<protein>
    <recommendedName>
        <fullName evidence="9">Cytochrome c domain-containing protein</fullName>
    </recommendedName>
</protein>
<evidence type="ECO:0000256" key="3">
    <source>
        <dbReference type="ARBA" id="ARBA00022723"/>
    </source>
</evidence>